<protein>
    <submittedName>
        <fullName evidence="1">Uncharacterized protein</fullName>
    </submittedName>
</protein>
<proteinExistence type="predicted"/>
<sequence length="116" mass="12418">MDFIVSAPLDEVPADSVGSMDRVLVAKYDGGYLASYFSAAGEAAGYPVEAAVRREGASLNTWLVRAAATASLGIESVRRRLLGHNQTSRQWLGALTPSRHIQRELLAGPLTETTIC</sequence>
<accession>A0AAD0KVL8</accession>
<dbReference type="AlphaFoldDB" id="A0AAD0KVL8"/>
<dbReference type="Proteomes" id="UP000249682">
    <property type="component" value="Chromosome"/>
</dbReference>
<gene>
    <name evidence="1" type="ORF">DIJ64_08685</name>
</gene>
<reference evidence="1 2" key="1">
    <citation type="submission" date="2018-05" db="EMBL/GenBank/DDBJ databases">
        <title>Evolution of small genomes with special reference to Mycobacterium leprae.</title>
        <authorList>
            <person name="Mohanty P.S."/>
            <person name="Bansal A.K."/>
            <person name="Gupta U.D."/>
            <person name="Naaz F."/>
            <person name="Dwivedi V.D."/>
            <person name="Singh H."/>
            <person name="Gupta G."/>
            <person name="Sharma S."/>
            <person name="Arora M."/>
        </authorList>
    </citation>
    <scope>NUCLEOTIDE SEQUENCE [LARGE SCALE GENOMIC DNA]</scope>
    <source>
        <strain evidence="1 2">MRHRU-235-G</strain>
    </source>
</reference>
<evidence type="ECO:0000313" key="2">
    <source>
        <dbReference type="Proteomes" id="UP000249682"/>
    </source>
</evidence>
<dbReference type="EMBL" id="CP029543">
    <property type="protein sequence ID" value="AWV48106.1"/>
    <property type="molecule type" value="Genomic_DNA"/>
</dbReference>
<name>A0AAD0KVL8_MYCLR</name>
<evidence type="ECO:0000313" key="1">
    <source>
        <dbReference type="EMBL" id="AWV48106.1"/>
    </source>
</evidence>
<organism evidence="1 2">
    <name type="scientific">Mycobacterium leprae</name>
    <dbReference type="NCBI Taxonomy" id="1769"/>
    <lineage>
        <taxon>Bacteria</taxon>
        <taxon>Bacillati</taxon>
        <taxon>Actinomycetota</taxon>
        <taxon>Actinomycetes</taxon>
        <taxon>Mycobacteriales</taxon>
        <taxon>Mycobacteriaceae</taxon>
        <taxon>Mycobacterium</taxon>
    </lineage>
</organism>
<dbReference type="RefSeq" id="WP_041322844.1">
    <property type="nucleotide sequence ID" value="NZ_CP029543.1"/>
</dbReference>